<dbReference type="EMBL" id="JAVRRG010000184">
    <property type="protein sequence ID" value="KAK5079590.1"/>
    <property type="molecule type" value="Genomic_DNA"/>
</dbReference>
<evidence type="ECO:0000256" key="1">
    <source>
        <dbReference type="ARBA" id="ARBA00022679"/>
    </source>
</evidence>
<evidence type="ECO:0008006" key="5">
    <source>
        <dbReference type="Google" id="ProtNLM"/>
    </source>
</evidence>
<accession>A0ABR0JXW9</accession>
<proteinExistence type="predicted"/>
<dbReference type="PANTHER" id="PTHR31896">
    <property type="entry name" value="FAMILY REGULATORY PROTEIN, PUTATIVE (AFU_ORTHOLOGUE AFUA_3G14730)-RELATED"/>
    <property type="match status" value="1"/>
</dbReference>
<dbReference type="Gene3D" id="3.30.559.10">
    <property type="entry name" value="Chloramphenicol acetyltransferase-like domain"/>
    <property type="match status" value="2"/>
</dbReference>
<evidence type="ECO:0000256" key="2">
    <source>
        <dbReference type="ARBA" id="ARBA00023315"/>
    </source>
</evidence>
<reference evidence="3 4" key="1">
    <citation type="submission" date="2023-08" db="EMBL/GenBank/DDBJ databases">
        <title>Black Yeasts Isolated from many extreme environments.</title>
        <authorList>
            <person name="Coleine C."/>
            <person name="Stajich J.E."/>
            <person name="Selbmann L."/>
        </authorList>
    </citation>
    <scope>NUCLEOTIDE SEQUENCE [LARGE SCALE GENOMIC DNA]</scope>
    <source>
        <strain evidence="3 4">CCFEE 5885</strain>
    </source>
</reference>
<name>A0ABR0JXW9_9EURO</name>
<evidence type="ECO:0000313" key="4">
    <source>
        <dbReference type="Proteomes" id="UP001345013"/>
    </source>
</evidence>
<dbReference type="InterPro" id="IPR023213">
    <property type="entry name" value="CAT-like_dom_sf"/>
</dbReference>
<dbReference type="PANTHER" id="PTHR31896:SF64">
    <property type="entry name" value="TRICHOTHECENE 3-O-ACETYLTRANSFERASE"/>
    <property type="match status" value="1"/>
</dbReference>
<evidence type="ECO:0000313" key="3">
    <source>
        <dbReference type="EMBL" id="KAK5079590.1"/>
    </source>
</evidence>
<protein>
    <recommendedName>
        <fullName evidence="5">Acyltransferase</fullName>
    </recommendedName>
</protein>
<organism evidence="3 4">
    <name type="scientific">Lithohypha guttulata</name>
    <dbReference type="NCBI Taxonomy" id="1690604"/>
    <lineage>
        <taxon>Eukaryota</taxon>
        <taxon>Fungi</taxon>
        <taxon>Dikarya</taxon>
        <taxon>Ascomycota</taxon>
        <taxon>Pezizomycotina</taxon>
        <taxon>Eurotiomycetes</taxon>
        <taxon>Chaetothyriomycetidae</taxon>
        <taxon>Chaetothyriales</taxon>
        <taxon>Trichomeriaceae</taxon>
        <taxon>Lithohypha</taxon>
    </lineage>
</organism>
<keyword evidence="4" id="KW-1185">Reference proteome</keyword>
<keyword evidence="1" id="KW-0808">Transferase</keyword>
<dbReference type="InterPro" id="IPR051283">
    <property type="entry name" value="Sec_Metabolite_Acyltrans"/>
</dbReference>
<sequence>MSDSESQDFCDPDTVLNLLSSEDNSAPAVRVENSNDMRTLSYNPHEVSQTDHIVHLSSIDCCMPKAYIRVCLAYRVPSDHHLKDALSGLRQFVKNIVRAKPYLAGYVTDVKHLNQRTGRAEIRFTTNNYLNYPRVTVQNLCYEDGSTIKYDDLVEEGLPPSRLLPEEVSALPPNVDQLERAPVLGIQANCVEGGLIVSIYLHHCVSDGTGFDFLTSGDVLGDHYVFLWPLESHSTASVARLDMRLKVFAQQETSVRQRLSRAPSFVPRSRNLQARQGGEWLAQNKPGRGCVLMISAAKVIARLKIFNGSHSGRQGMRHTKNTVLKALLWRHMTRARRPSIAHDTNVKTSKLLIPVNIRGRIRDQQPPSYFGAAVDFAKAELDLDVLTSTSPVTLQRISSAVRQAILSVTDSYIREAIVFVNSAAAGTDVHDLQASNMDRVTAADMYVTSWLKLRTYHHDLGMGLGRPDWVRKPWSRDPGSCIILPRKPNTGYFEVVVQMTEDDMDQLLNDQSFMEFVDRVID</sequence>
<gene>
    <name evidence="3" type="ORF">LTR24_009136</name>
</gene>
<comment type="caution">
    <text evidence="3">The sequence shown here is derived from an EMBL/GenBank/DDBJ whole genome shotgun (WGS) entry which is preliminary data.</text>
</comment>
<dbReference type="Pfam" id="PF02458">
    <property type="entry name" value="Transferase"/>
    <property type="match status" value="1"/>
</dbReference>
<keyword evidence="2" id="KW-0012">Acyltransferase</keyword>
<dbReference type="Proteomes" id="UP001345013">
    <property type="component" value="Unassembled WGS sequence"/>
</dbReference>